<name>A0AAE1V1I2_9SOLA</name>
<accession>A0AAE1V1I2</accession>
<sequence>MAKVKGVGAFSRLCLTISGKALNEPCLTTTMEPSQSLLRDLEKAAHSAFSTKAALEEGIWSVIISPR</sequence>
<evidence type="ECO:0000313" key="1">
    <source>
        <dbReference type="EMBL" id="KAK4345174.1"/>
    </source>
</evidence>
<dbReference type="EMBL" id="JAVYJV010000019">
    <property type="protein sequence ID" value="KAK4345174.1"/>
    <property type="molecule type" value="Genomic_DNA"/>
</dbReference>
<dbReference type="Proteomes" id="UP001291623">
    <property type="component" value="Unassembled WGS sequence"/>
</dbReference>
<reference evidence="1" key="1">
    <citation type="submission" date="2023-12" db="EMBL/GenBank/DDBJ databases">
        <title>Genome assembly of Anisodus tanguticus.</title>
        <authorList>
            <person name="Wang Y.-J."/>
        </authorList>
    </citation>
    <scope>NUCLEOTIDE SEQUENCE</scope>
    <source>
        <strain evidence="1">KB-2021</strain>
        <tissue evidence="1">Leaf</tissue>
    </source>
</reference>
<proteinExistence type="predicted"/>
<organism evidence="1 2">
    <name type="scientific">Anisodus tanguticus</name>
    <dbReference type="NCBI Taxonomy" id="243964"/>
    <lineage>
        <taxon>Eukaryota</taxon>
        <taxon>Viridiplantae</taxon>
        <taxon>Streptophyta</taxon>
        <taxon>Embryophyta</taxon>
        <taxon>Tracheophyta</taxon>
        <taxon>Spermatophyta</taxon>
        <taxon>Magnoliopsida</taxon>
        <taxon>eudicotyledons</taxon>
        <taxon>Gunneridae</taxon>
        <taxon>Pentapetalae</taxon>
        <taxon>asterids</taxon>
        <taxon>lamiids</taxon>
        <taxon>Solanales</taxon>
        <taxon>Solanaceae</taxon>
        <taxon>Solanoideae</taxon>
        <taxon>Hyoscyameae</taxon>
        <taxon>Anisodus</taxon>
    </lineage>
</organism>
<evidence type="ECO:0000313" key="2">
    <source>
        <dbReference type="Proteomes" id="UP001291623"/>
    </source>
</evidence>
<protein>
    <submittedName>
        <fullName evidence="1">Uncharacterized protein</fullName>
    </submittedName>
</protein>
<keyword evidence="2" id="KW-1185">Reference proteome</keyword>
<gene>
    <name evidence="1" type="ORF">RND71_035350</name>
</gene>
<comment type="caution">
    <text evidence="1">The sequence shown here is derived from an EMBL/GenBank/DDBJ whole genome shotgun (WGS) entry which is preliminary data.</text>
</comment>
<dbReference type="AlphaFoldDB" id="A0AAE1V1I2"/>